<dbReference type="AlphaFoldDB" id="A0A9E6ZTA7"/>
<sequence length="144" mass="16852">MKLLIRNTELRDSEAIAQLSNQLGYKSEKGIIEKRLNNILSNKNNYVLVALENEKIVGWVHGFYSLRVESDPFIEIGGLVVNENYRKKGIGKILVDKIIKRPDFKECKKVRVRCNTVREESHIFYQKIGFKINKEQKVFDKLLR</sequence>
<dbReference type="InterPro" id="IPR017255">
    <property type="entry name" value="AcTrfase_GNAT_prd"/>
</dbReference>
<dbReference type="KEGG" id="fbm:MQE35_11215"/>
<protein>
    <submittedName>
        <fullName evidence="2">GNAT family N-acetyltransferase</fullName>
    </submittedName>
</protein>
<name>A0A9E6ZTA7_9FLAO</name>
<dbReference type="Proteomes" id="UP000831290">
    <property type="component" value="Chromosome"/>
</dbReference>
<dbReference type="GO" id="GO:0008080">
    <property type="term" value="F:N-acetyltransferase activity"/>
    <property type="evidence" value="ECO:0007669"/>
    <property type="project" value="TreeGrafter"/>
</dbReference>
<accession>A0A9E6ZTA7</accession>
<dbReference type="PANTHER" id="PTHR13355">
    <property type="entry name" value="GLUCOSAMINE 6-PHOSPHATE N-ACETYLTRANSFERASE"/>
    <property type="match status" value="1"/>
</dbReference>
<keyword evidence="3" id="KW-1185">Reference proteome</keyword>
<reference evidence="2" key="1">
    <citation type="submission" date="2022-03" db="EMBL/GenBank/DDBJ databases">
        <title>Description of Abyssus ytuae gen. nov., sp. nov., a novel member of the family Flavobacteriaceae isolated from the sediment of Mariana Trench.</title>
        <authorList>
            <person name="Zhang J."/>
            <person name="Xu X."/>
        </authorList>
    </citation>
    <scope>NUCLEOTIDE SEQUENCE</scope>
    <source>
        <strain evidence="2">MT3330</strain>
    </source>
</reference>
<evidence type="ECO:0000313" key="2">
    <source>
        <dbReference type="EMBL" id="UOB16306.1"/>
    </source>
</evidence>
<dbReference type="SUPFAM" id="SSF55729">
    <property type="entry name" value="Acyl-CoA N-acyltransferases (Nat)"/>
    <property type="match status" value="1"/>
</dbReference>
<gene>
    <name evidence="2" type="ORF">MQE35_11215</name>
</gene>
<dbReference type="InterPro" id="IPR039143">
    <property type="entry name" value="GNPNAT1-like"/>
</dbReference>
<proteinExistence type="predicted"/>
<dbReference type="InterPro" id="IPR000182">
    <property type="entry name" value="GNAT_dom"/>
</dbReference>
<dbReference type="RefSeq" id="WP_255841480.1">
    <property type="nucleotide sequence ID" value="NZ_CP094358.1"/>
</dbReference>
<evidence type="ECO:0000259" key="1">
    <source>
        <dbReference type="Pfam" id="PF00583"/>
    </source>
</evidence>
<evidence type="ECO:0000313" key="3">
    <source>
        <dbReference type="Proteomes" id="UP000831290"/>
    </source>
</evidence>
<organism evidence="2 3">
    <name type="scientific">Abyssalbus ytuae</name>
    <dbReference type="NCBI Taxonomy" id="2926907"/>
    <lineage>
        <taxon>Bacteria</taxon>
        <taxon>Pseudomonadati</taxon>
        <taxon>Bacteroidota</taxon>
        <taxon>Flavobacteriia</taxon>
        <taxon>Flavobacteriales</taxon>
        <taxon>Flavobacteriaceae</taxon>
        <taxon>Abyssalbus</taxon>
    </lineage>
</organism>
<dbReference type="EMBL" id="CP094358">
    <property type="protein sequence ID" value="UOB16306.1"/>
    <property type="molecule type" value="Genomic_DNA"/>
</dbReference>
<dbReference type="PIRSF" id="PIRSF037663">
    <property type="entry name" value="Acetyltransf_GNAT_prd"/>
    <property type="match status" value="1"/>
</dbReference>
<dbReference type="PANTHER" id="PTHR13355:SF15">
    <property type="entry name" value="GCN5-RELATED N-ACETYLTRANSFERASE 3, CHLOROPLASTIC"/>
    <property type="match status" value="1"/>
</dbReference>
<dbReference type="Pfam" id="PF00583">
    <property type="entry name" value="Acetyltransf_1"/>
    <property type="match status" value="1"/>
</dbReference>
<dbReference type="InterPro" id="IPR016181">
    <property type="entry name" value="Acyl_CoA_acyltransferase"/>
</dbReference>
<dbReference type="Gene3D" id="3.40.630.30">
    <property type="match status" value="1"/>
</dbReference>
<dbReference type="CDD" id="cd04301">
    <property type="entry name" value="NAT_SF"/>
    <property type="match status" value="1"/>
</dbReference>
<feature type="domain" description="N-acetyltransferase" evidence="1">
    <location>
        <begin position="36"/>
        <end position="130"/>
    </location>
</feature>